<sequence>IVLKNRGGQSLVHSSNKDDIFFQILKTAPVRYDPKTLCVRAYSVEKLSSLSSEDWRVFLLQLCSSLEAQADKTTAAARSKLNLLCYLCTIAAHKDTATRLINSQLVREGSLPDGLTTCPACLPFLPGLLLLTI</sequence>
<name>A0A4W5KY36_9TELE</name>
<evidence type="ECO:0000313" key="2">
    <source>
        <dbReference type="Proteomes" id="UP000314982"/>
    </source>
</evidence>
<organism evidence="1 2">
    <name type="scientific">Hucho hucho</name>
    <name type="common">huchen</name>
    <dbReference type="NCBI Taxonomy" id="62062"/>
    <lineage>
        <taxon>Eukaryota</taxon>
        <taxon>Metazoa</taxon>
        <taxon>Chordata</taxon>
        <taxon>Craniata</taxon>
        <taxon>Vertebrata</taxon>
        <taxon>Euteleostomi</taxon>
        <taxon>Actinopterygii</taxon>
        <taxon>Neopterygii</taxon>
        <taxon>Teleostei</taxon>
        <taxon>Protacanthopterygii</taxon>
        <taxon>Salmoniformes</taxon>
        <taxon>Salmonidae</taxon>
        <taxon>Salmoninae</taxon>
        <taxon>Hucho</taxon>
    </lineage>
</organism>
<dbReference type="STRING" id="62062.ENSHHUP00000022363"/>
<dbReference type="Proteomes" id="UP000314982">
    <property type="component" value="Unassembled WGS sequence"/>
</dbReference>
<dbReference type="InterPro" id="IPR045906">
    <property type="entry name" value="ULK4"/>
</dbReference>
<dbReference type="PANTHER" id="PTHR46240:SF1">
    <property type="entry name" value="SERINE_THREONINE-PROTEIN KINASE ULK4"/>
    <property type="match status" value="1"/>
</dbReference>
<dbReference type="Ensembl" id="ENSHHUT00000023208.1">
    <property type="protein sequence ID" value="ENSHHUP00000022363.1"/>
    <property type="gene ID" value="ENSHHUG00000014012.1"/>
</dbReference>
<evidence type="ECO:0000313" key="1">
    <source>
        <dbReference type="Ensembl" id="ENSHHUP00000022363.1"/>
    </source>
</evidence>
<dbReference type="PANTHER" id="PTHR46240">
    <property type="entry name" value="SER/THR PROTEIN KINASE ULK4"/>
    <property type="match status" value="1"/>
</dbReference>
<dbReference type="AlphaFoldDB" id="A0A4W5KY36"/>
<accession>A0A4W5KY36</accession>
<reference evidence="1" key="3">
    <citation type="submission" date="2025-09" db="UniProtKB">
        <authorList>
            <consortium name="Ensembl"/>
        </authorList>
    </citation>
    <scope>IDENTIFICATION</scope>
</reference>
<reference evidence="1" key="2">
    <citation type="submission" date="2025-08" db="UniProtKB">
        <authorList>
            <consortium name="Ensembl"/>
        </authorList>
    </citation>
    <scope>IDENTIFICATION</scope>
</reference>
<keyword evidence="2" id="KW-1185">Reference proteome</keyword>
<proteinExistence type="predicted"/>
<protein>
    <submittedName>
        <fullName evidence="1">Uncharacterized protein</fullName>
    </submittedName>
</protein>
<reference evidence="2" key="1">
    <citation type="submission" date="2018-06" db="EMBL/GenBank/DDBJ databases">
        <title>Genome assembly of Danube salmon.</title>
        <authorList>
            <person name="Macqueen D.J."/>
            <person name="Gundappa M.K."/>
        </authorList>
    </citation>
    <scope>NUCLEOTIDE SEQUENCE [LARGE SCALE GENOMIC DNA]</scope>
</reference>